<evidence type="ECO:0000313" key="3">
    <source>
        <dbReference type="EMBL" id="PIT94686.1"/>
    </source>
</evidence>
<evidence type="ECO:0000313" key="4">
    <source>
        <dbReference type="Proteomes" id="UP000228964"/>
    </source>
</evidence>
<feature type="region of interest" description="Disordered" evidence="1">
    <location>
        <begin position="411"/>
        <end position="431"/>
    </location>
</feature>
<dbReference type="AlphaFoldDB" id="A0A2M6WPL8"/>
<keyword evidence="2" id="KW-0472">Membrane</keyword>
<dbReference type="Proteomes" id="UP000228964">
    <property type="component" value="Unassembled WGS sequence"/>
</dbReference>
<keyword evidence="2" id="KW-0812">Transmembrane</keyword>
<organism evidence="3 4">
    <name type="scientific">Candidatus Falkowbacteria bacterium CG10_big_fil_rev_8_21_14_0_10_38_22</name>
    <dbReference type="NCBI Taxonomy" id="1974564"/>
    <lineage>
        <taxon>Bacteria</taxon>
        <taxon>Candidatus Falkowiibacteriota</taxon>
    </lineage>
</organism>
<keyword evidence="2" id="KW-1133">Transmembrane helix</keyword>
<comment type="caution">
    <text evidence="3">The sequence shown here is derived from an EMBL/GenBank/DDBJ whole genome shotgun (WGS) entry which is preliminary data.</text>
</comment>
<dbReference type="EMBL" id="PFAO01000072">
    <property type="protein sequence ID" value="PIT94686.1"/>
    <property type="molecule type" value="Genomic_DNA"/>
</dbReference>
<proteinExistence type="predicted"/>
<evidence type="ECO:0008006" key="5">
    <source>
        <dbReference type="Google" id="ProtNLM"/>
    </source>
</evidence>
<reference evidence="4" key="1">
    <citation type="submission" date="2017-09" db="EMBL/GenBank/DDBJ databases">
        <title>Depth-based differentiation of microbial function through sediment-hosted aquifers and enrichment of novel symbionts in the deep terrestrial subsurface.</title>
        <authorList>
            <person name="Probst A.J."/>
            <person name="Ladd B."/>
            <person name="Jarett J.K."/>
            <person name="Geller-Mcgrath D.E."/>
            <person name="Sieber C.M.K."/>
            <person name="Emerson J.B."/>
            <person name="Anantharaman K."/>
            <person name="Thomas B.C."/>
            <person name="Malmstrom R."/>
            <person name="Stieglmeier M."/>
            <person name="Klingl A."/>
            <person name="Woyke T."/>
            <person name="Ryan C.M."/>
            <person name="Banfield J.F."/>
        </authorList>
    </citation>
    <scope>NUCLEOTIDE SEQUENCE [LARGE SCALE GENOMIC DNA]</scope>
</reference>
<name>A0A2M6WPL8_9BACT</name>
<accession>A0A2M6WPL8</accession>
<gene>
    <name evidence="3" type="ORF">COT96_02865</name>
</gene>
<protein>
    <recommendedName>
        <fullName evidence="5">Bacterial Ig-like domain-containing protein</fullName>
    </recommendedName>
</protein>
<evidence type="ECO:0000256" key="2">
    <source>
        <dbReference type="SAM" id="Phobius"/>
    </source>
</evidence>
<evidence type="ECO:0000256" key="1">
    <source>
        <dbReference type="SAM" id="MobiDB-lite"/>
    </source>
</evidence>
<feature type="transmembrane region" description="Helical" evidence="2">
    <location>
        <begin position="380"/>
        <end position="399"/>
    </location>
</feature>
<sequence length="431" mass="46737">MILDVIEEPLIVSGTAPQGLEVLVYLDGQYIGLAKSDKQDKDLDKFSLQYSGNLAAGRHSLMAVARDKTSLVLSPPSAEVKFNIGPVPAPTLIAPRDSSYVGGPKPKILGLTVSNSFVRVYIDGVYNGQTKMVSHNSGTANFAYEPFLNLGLGWHNLWLVAENKLGEKSKTSAVVNFKVERPMPAATLFRPVVNNKTVASRPFIVGLAKNNSKIKVFVDQKMAGEFTVINHKSGTANFAYKAPAGLTKGQHLVYTTATDIRGKESIISNRVVFTVRQPSIAESAQTNNQGAVATIEEPQPVKSEIAVISPASGLVDKNVITSAPAAPVKAKTAITKPAAKTDQTKSDNELKQIIDEGVVTDQNKFGAVNEEKQFLGKAQLNLAIFILFILAVIAWMLWVNRALIKERQEQNKAAESLDKDKDSKDQQNKLL</sequence>